<dbReference type="Proteomes" id="UP000829720">
    <property type="component" value="Unassembled WGS sequence"/>
</dbReference>
<dbReference type="AlphaFoldDB" id="A0A8T3CSS9"/>
<organism evidence="2 3">
    <name type="scientific">Albula goreensis</name>
    <dbReference type="NCBI Taxonomy" id="1534307"/>
    <lineage>
        <taxon>Eukaryota</taxon>
        <taxon>Metazoa</taxon>
        <taxon>Chordata</taxon>
        <taxon>Craniata</taxon>
        <taxon>Vertebrata</taxon>
        <taxon>Euteleostomi</taxon>
        <taxon>Actinopterygii</taxon>
        <taxon>Neopterygii</taxon>
        <taxon>Teleostei</taxon>
        <taxon>Albuliformes</taxon>
        <taxon>Albulidae</taxon>
        <taxon>Albula</taxon>
    </lineage>
</organism>
<comment type="caution">
    <text evidence="2">The sequence shown here is derived from an EMBL/GenBank/DDBJ whole genome shotgun (WGS) entry which is preliminary data.</text>
</comment>
<reference evidence="2" key="1">
    <citation type="submission" date="2021-01" db="EMBL/GenBank/DDBJ databases">
        <authorList>
            <person name="Zahm M."/>
            <person name="Roques C."/>
            <person name="Cabau C."/>
            <person name="Klopp C."/>
            <person name="Donnadieu C."/>
            <person name="Jouanno E."/>
            <person name="Lampietro C."/>
            <person name="Louis A."/>
            <person name="Herpin A."/>
            <person name="Echchiki A."/>
            <person name="Berthelot C."/>
            <person name="Parey E."/>
            <person name="Roest-Crollius H."/>
            <person name="Braasch I."/>
            <person name="Postlethwait J."/>
            <person name="Bobe J."/>
            <person name="Montfort J."/>
            <person name="Bouchez O."/>
            <person name="Begum T."/>
            <person name="Mejri S."/>
            <person name="Adams A."/>
            <person name="Chen W.-J."/>
            <person name="Guiguen Y."/>
        </authorList>
    </citation>
    <scope>NUCLEOTIDE SEQUENCE</scope>
    <source>
        <tissue evidence="2">Blood</tissue>
    </source>
</reference>
<sequence>MLQENEGYTLTDAGVVATPVPSDSKCNIGCCHSRWSCDGSRFGSSKSSTYVPVQKCLSDANVLVAEMDCSLDTRQPEEPKCPGFQFQPVDRDLGPLDYHVNPASAPPPYSNTKAPRRNETLERKTAEFNRTLFQAEMGRGVEDTVIPTEVSYVLDREVEEPPVERNLSAFRQYVPSVSTSMARASSPGVRTVTAARQACEARSGRTGTSARGTGESGSWVLKDQPWKPTTLAAYPRPADSRSNYGAVEKILKSFESSGGAQLYLQRRPSPGQEDDLIELLDMLEVKQQQPSLGQRLTYRDTPPRLGLHRDMTSTVQESKESSTVSVKKSFSRPARPANRRLPSRWASRSPTSPSGPAMHPSIATQTRTFSYSYQTETVII</sequence>
<name>A0A8T3CSS9_9TELE</name>
<protein>
    <submittedName>
        <fullName evidence="2">Uncharacterized protein</fullName>
    </submittedName>
</protein>
<gene>
    <name evidence="2" type="ORF">AGOR_G00205140</name>
</gene>
<proteinExistence type="predicted"/>
<feature type="compositionally biased region" description="Basic and acidic residues" evidence="1">
    <location>
        <begin position="297"/>
        <end position="311"/>
    </location>
</feature>
<evidence type="ECO:0000313" key="3">
    <source>
        <dbReference type="Proteomes" id="UP000829720"/>
    </source>
</evidence>
<accession>A0A8T3CSS9</accession>
<feature type="region of interest" description="Disordered" evidence="1">
    <location>
        <begin position="296"/>
        <end position="363"/>
    </location>
</feature>
<dbReference type="EMBL" id="JAERUA010000020">
    <property type="protein sequence ID" value="KAI1885568.1"/>
    <property type="molecule type" value="Genomic_DNA"/>
</dbReference>
<dbReference type="PANTHER" id="PTHR15705">
    <property type="entry name" value="MCG7194, ISOFORM CRA_A"/>
    <property type="match status" value="1"/>
</dbReference>
<feature type="region of interest" description="Disordered" evidence="1">
    <location>
        <begin position="200"/>
        <end position="222"/>
    </location>
</feature>
<feature type="compositionally biased region" description="Low complexity" evidence="1">
    <location>
        <begin position="312"/>
        <end position="328"/>
    </location>
</feature>
<dbReference type="PANTHER" id="PTHR15705:SF1">
    <property type="entry name" value="RIKEN CDNA 9330159F19 GENE"/>
    <property type="match status" value="1"/>
</dbReference>
<evidence type="ECO:0000256" key="1">
    <source>
        <dbReference type="SAM" id="MobiDB-lite"/>
    </source>
</evidence>
<keyword evidence="3" id="KW-1185">Reference proteome</keyword>
<feature type="compositionally biased region" description="Low complexity" evidence="1">
    <location>
        <begin position="204"/>
        <end position="218"/>
    </location>
</feature>
<evidence type="ECO:0000313" key="2">
    <source>
        <dbReference type="EMBL" id="KAI1885568.1"/>
    </source>
</evidence>
<dbReference type="OrthoDB" id="8948289at2759"/>